<dbReference type="SUPFAM" id="SSF56399">
    <property type="entry name" value="ADP-ribosylation"/>
    <property type="match status" value="1"/>
</dbReference>
<dbReference type="Proteomes" id="UP001151760">
    <property type="component" value="Unassembled WGS sequence"/>
</dbReference>
<dbReference type="InterPro" id="IPR054695">
    <property type="entry name" value="Pierisin-like_dom"/>
</dbReference>
<organism evidence="2 3">
    <name type="scientific">Tanacetum coccineum</name>
    <dbReference type="NCBI Taxonomy" id="301880"/>
    <lineage>
        <taxon>Eukaryota</taxon>
        <taxon>Viridiplantae</taxon>
        <taxon>Streptophyta</taxon>
        <taxon>Embryophyta</taxon>
        <taxon>Tracheophyta</taxon>
        <taxon>Spermatophyta</taxon>
        <taxon>Magnoliopsida</taxon>
        <taxon>eudicotyledons</taxon>
        <taxon>Gunneridae</taxon>
        <taxon>Pentapetalae</taxon>
        <taxon>asterids</taxon>
        <taxon>campanulids</taxon>
        <taxon>Asterales</taxon>
        <taxon>Asteraceae</taxon>
        <taxon>Asteroideae</taxon>
        <taxon>Anthemideae</taxon>
        <taxon>Anthemidinae</taxon>
        <taxon>Tanacetum</taxon>
    </lineage>
</organism>
<name>A0ABQ5CMZ1_9ASTR</name>
<feature type="domain" description="Pierisin-like" evidence="1">
    <location>
        <begin position="33"/>
        <end position="130"/>
    </location>
</feature>
<evidence type="ECO:0000313" key="3">
    <source>
        <dbReference type="Proteomes" id="UP001151760"/>
    </source>
</evidence>
<keyword evidence="3" id="KW-1185">Reference proteome</keyword>
<reference evidence="2" key="2">
    <citation type="submission" date="2022-01" db="EMBL/GenBank/DDBJ databases">
        <authorList>
            <person name="Yamashiro T."/>
            <person name="Shiraishi A."/>
            <person name="Satake H."/>
            <person name="Nakayama K."/>
        </authorList>
    </citation>
    <scope>NUCLEOTIDE SEQUENCE</scope>
</reference>
<evidence type="ECO:0000313" key="2">
    <source>
        <dbReference type="EMBL" id="GJT27467.1"/>
    </source>
</evidence>
<protein>
    <recommendedName>
        <fullName evidence="1">Pierisin-like domain-containing protein</fullName>
    </recommendedName>
</protein>
<dbReference type="Gene3D" id="3.90.210.10">
    <property type="entry name" value="Heat-Labile Enterotoxin, subunit A"/>
    <property type="match status" value="1"/>
</dbReference>
<comment type="caution">
    <text evidence="2">The sequence shown here is derived from an EMBL/GenBank/DDBJ whole genome shotgun (WGS) entry which is preliminary data.</text>
</comment>
<sequence>MERCCSISPTVTKPLAGITFRDSVGDKDMRNHVYRWDREPFELVFERSFEARCQANTPIETYYNLESFVHGAGTPLETIRDTTHGFISTTLSGSWSPMVSIGVVELIYRYEIYAPGGILVSKRLGDRYLYPG</sequence>
<proteinExistence type="predicted"/>
<reference evidence="2" key="1">
    <citation type="journal article" date="2022" name="Int. J. Mol. Sci.">
        <title>Draft Genome of Tanacetum Coccineum: Genomic Comparison of Closely Related Tanacetum-Family Plants.</title>
        <authorList>
            <person name="Yamashiro T."/>
            <person name="Shiraishi A."/>
            <person name="Nakayama K."/>
            <person name="Satake H."/>
        </authorList>
    </citation>
    <scope>NUCLEOTIDE SEQUENCE</scope>
</reference>
<evidence type="ECO:0000259" key="1">
    <source>
        <dbReference type="Pfam" id="PF22596"/>
    </source>
</evidence>
<dbReference type="EMBL" id="BQNB010014380">
    <property type="protein sequence ID" value="GJT27467.1"/>
    <property type="molecule type" value="Genomic_DNA"/>
</dbReference>
<accession>A0ABQ5CMZ1</accession>
<dbReference type="Pfam" id="PF22596">
    <property type="entry name" value="Scabin-like"/>
    <property type="match status" value="1"/>
</dbReference>
<gene>
    <name evidence="2" type="ORF">Tco_0907742</name>
</gene>